<evidence type="ECO:0000313" key="5">
    <source>
        <dbReference type="Proteomes" id="UP000434276"/>
    </source>
</evidence>
<dbReference type="EMBL" id="CACSHJ010000087">
    <property type="protein sequence ID" value="CAA0323300.1"/>
    <property type="molecule type" value="Genomic_DNA"/>
</dbReference>
<evidence type="ECO:0000313" key="4">
    <source>
        <dbReference type="Proteomes" id="UP000078284"/>
    </source>
</evidence>
<feature type="compositionally biased region" description="Low complexity" evidence="1">
    <location>
        <begin position="100"/>
        <end position="117"/>
    </location>
</feature>
<feature type="region of interest" description="Disordered" evidence="1">
    <location>
        <begin position="94"/>
        <end position="150"/>
    </location>
</feature>
<accession>A0A5S9WSP0</accession>
<dbReference type="ExpressionAtlas" id="A0A178WIK0">
    <property type="expression patterns" value="baseline and differential"/>
</dbReference>
<gene>
    <name evidence="3" type="ordered locus">AXX17_At1g62290</name>
    <name evidence="2" type="ORF">C24_LOCUS5736</name>
</gene>
<evidence type="ECO:0000313" key="2">
    <source>
        <dbReference type="EMBL" id="CAA0323300.1"/>
    </source>
</evidence>
<evidence type="ECO:0000256" key="1">
    <source>
        <dbReference type="SAM" id="MobiDB-lite"/>
    </source>
</evidence>
<accession>A0A178WIK0</accession>
<dbReference type="AlphaFoldDB" id="A0A178WIK0"/>
<reference evidence="3" key="2">
    <citation type="submission" date="2016-03" db="EMBL/GenBank/DDBJ databases">
        <title>Full-length assembly of Arabidopsis thaliana Ler reveals the complement of translocations and inversions.</title>
        <authorList>
            <person name="Zapata L."/>
            <person name="Schneeberger K."/>
            <person name="Ossowski S."/>
        </authorList>
    </citation>
    <scope>NUCLEOTIDE SEQUENCE [LARGE SCALE GENOMIC DNA]</scope>
    <source>
        <tissue evidence="3">Leaf</tissue>
    </source>
</reference>
<dbReference type="Proteomes" id="UP000434276">
    <property type="component" value="Unassembled WGS sequence"/>
</dbReference>
<proteinExistence type="predicted"/>
<reference evidence="2 5" key="3">
    <citation type="submission" date="2019-12" db="EMBL/GenBank/DDBJ databases">
        <authorList>
            <person name="Jiao W.-B."/>
            <person name="Schneeberger K."/>
        </authorList>
    </citation>
    <scope>NUCLEOTIDE SEQUENCE [LARGE SCALE GENOMIC DNA]</scope>
    <source>
        <strain evidence="5">cv. C24</strain>
    </source>
</reference>
<name>A0A178WIK0_ARATH</name>
<protein>
    <submittedName>
        <fullName evidence="3">Uncharacterized protein</fullName>
    </submittedName>
</protein>
<sequence>MDNDRDTVEFWSSLFQSFADSEPKDNPYPVVRSPIMTMSTPMAIDEPVEPWKVLEYGGKEVRPMAIDEPAEPWKALEYGGKDVRPMAIDVPTEPWKVGGKEAQPANAAAKAGYKNVNTDQEKSTQKATEKGKEKEDAAKEGSKSLGKRPRGYEARIINDKRRRNDINSKIETLKEMTRCNGKSYWRNSIGLMMPPGMGVVDIPAPWVYPYNYVPPNYMMYYNHFPAAPAPGETSGYANQFVPFTTYQGVNNNNQPQTTKPM</sequence>
<evidence type="ECO:0000313" key="3">
    <source>
        <dbReference type="EMBL" id="OAP18086.1"/>
    </source>
</evidence>
<dbReference type="EMBL" id="LUHQ01000001">
    <property type="protein sequence ID" value="OAP18086.1"/>
    <property type="molecule type" value="Genomic_DNA"/>
</dbReference>
<reference evidence="4" key="1">
    <citation type="journal article" date="2016" name="Proc. Natl. Acad. Sci. U.S.A.">
        <title>Chromosome-level assembly of Arabidopsis thaliana Ler reveals the extent of translocation and inversion polymorphisms.</title>
        <authorList>
            <person name="Zapata L."/>
            <person name="Ding J."/>
            <person name="Willing E.M."/>
            <person name="Hartwig B."/>
            <person name="Bezdan D."/>
            <person name="Jiao W.B."/>
            <person name="Patel V."/>
            <person name="Velikkakam James G."/>
            <person name="Koornneef M."/>
            <person name="Ossowski S."/>
            <person name="Schneeberger K."/>
        </authorList>
    </citation>
    <scope>NUCLEOTIDE SEQUENCE [LARGE SCALE GENOMIC DNA]</scope>
    <source>
        <strain evidence="4">cv. Landsberg erecta</strain>
    </source>
</reference>
<feature type="compositionally biased region" description="Basic and acidic residues" evidence="1">
    <location>
        <begin position="119"/>
        <end position="142"/>
    </location>
</feature>
<organism evidence="3 4">
    <name type="scientific">Arabidopsis thaliana</name>
    <name type="common">Mouse-ear cress</name>
    <dbReference type="NCBI Taxonomy" id="3702"/>
    <lineage>
        <taxon>Eukaryota</taxon>
        <taxon>Viridiplantae</taxon>
        <taxon>Streptophyta</taxon>
        <taxon>Embryophyta</taxon>
        <taxon>Tracheophyta</taxon>
        <taxon>Spermatophyta</taxon>
        <taxon>Magnoliopsida</taxon>
        <taxon>eudicotyledons</taxon>
        <taxon>Gunneridae</taxon>
        <taxon>Pentapetalae</taxon>
        <taxon>rosids</taxon>
        <taxon>malvids</taxon>
        <taxon>Brassicales</taxon>
        <taxon>Brassicaceae</taxon>
        <taxon>Camelineae</taxon>
        <taxon>Arabidopsis</taxon>
    </lineage>
</organism>
<dbReference type="OrthoDB" id="1074728at2759"/>
<dbReference type="Proteomes" id="UP000078284">
    <property type="component" value="Chromosome 1"/>
</dbReference>